<evidence type="ECO:0000313" key="2">
    <source>
        <dbReference type="EMBL" id="PRX14427.1"/>
    </source>
</evidence>
<comment type="caution">
    <text evidence="1">The sequence shown here is derived from an EMBL/GenBank/DDBJ whole genome shotgun (WGS) entry which is preliminary data.</text>
</comment>
<reference evidence="1 3" key="1">
    <citation type="submission" date="2014-07" db="EMBL/GenBank/DDBJ databases">
        <title>Draft genome sequence of Nonlabens ulvanivorans, an ulvan degrading bacterium.</title>
        <authorList>
            <person name="Kopel M."/>
            <person name="Helbert W."/>
            <person name="Henrissat B."/>
            <person name="Doniger T."/>
            <person name="Banin E."/>
        </authorList>
    </citation>
    <scope>NUCLEOTIDE SEQUENCE [LARGE SCALE GENOMIC DNA]</scope>
    <source>
        <strain evidence="1 3">PLR</strain>
    </source>
</reference>
<keyword evidence="4" id="KW-1185">Reference proteome</keyword>
<gene>
    <name evidence="1" type="ORF">IL45_06390</name>
    <name evidence="2" type="ORF">LY02_01457</name>
</gene>
<proteinExistence type="predicted"/>
<dbReference type="Proteomes" id="UP000028531">
    <property type="component" value="Unassembled WGS sequence"/>
</dbReference>
<sequence>MKKQFQLQKLKRQDVLKYFVICSLLVTSFSSCTADDEVNKEALLKSYNIEDDTVNGENPFLIANMETAWENLKNNPTANIDQLFENNNLSISDFEIYTSDAQYKFIPSDSIQYKSLWEDPKADPSETLLTHLDENLDLEATGEDIDVEDQNDNFEDGQPFSQPTVYPLYAIISPSHSLLNQIDNIKIDDYYFPAEDESEESRTNAENILFSTEFFDMLENEAFKLTGNFDEEELQALRFLDPEYPVQELVSIDIFEVRNRNLNVSDLLIDYTVSEQKLFRRRSPWTPKGTLKFQETDVVGQPEVGVAGARIRVRKWGLKVIRKAHTNVDGYFQTSSTRTKRVKYAVYFKNNNHRFVIKAGTAFWNARYRSTRKHKRKDWNPALFTAGTKRHFYAQVQYAAFDYYNRVSPTYNIPVPNIISELKISAKYNRDVSSRFRVFAPAFFNDLRISRIRSGQPRGTVGVYATTIHEMTHAAHYREDSGIFHPLILFDGKVKERDLMRESWAEGVETFATNTRYITLDPTFFNINTISGRNSDKQLRSFSQQNEYTAIVYDMIDNANQFDISEDRANDMVRNYQLSQMWQSLDGRRSLDTWRNNLIDDHINPTEIELNALFTYYQRVADAL</sequence>
<evidence type="ECO:0000313" key="3">
    <source>
        <dbReference type="Proteomes" id="UP000028531"/>
    </source>
</evidence>
<protein>
    <recommendedName>
        <fullName evidence="5">Lipoprotein</fullName>
    </recommendedName>
</protein>
<evidence type="ECO:0000313" key="1">
    <source>
        <dbReference type="EMBL" id="KEZ93821.1"/>
    </source>
</evidence>
<name>A0A084JXY7_NONUL</name>
<dbReference type="PROSITE" id="PS51257">
    <property type="entry name" value="PROKAR_LIPOPROTEIN"/>
    <property type="match status" value="1"/>
</dbReference>
<evidence type="ECO:0008006" key="5">
    <source>
        <dbReference type="Google" id="ProtNLM"/>
    </source>
</evidence>
<accession>A0A084JXY7</accession>
<dbReference type="RefSeq" id="WP_036581591.1">
    <property type="nucleotide sequence ID" value="NZ_JPJI01000026.1"/>
</dbReference>
<dbReference type="EMBL" id="JPJI01000026">
    <property type="protein sequence ID" value="KEZ93821.1"/>
    <property type="molecule type" value="Genomic_DNA"/>
</dbReference>
<dbReference type="EMBL" id="PVNA01000002">
    <property type="protein sequence ID" value="PRX14427.1"/>
    <property type="molecule type" value="Genomic_DNA"/>
</dbReference>
<dbReference type="OrthoDB" id="1489647at2"/>
<reference evidence="2 4" key="2">
    <citation type="submission" date="2018-03" db="EMBL/GenBank/DDBJ databases">
        <title>Genomic Encyclopedia of Archaeal and Bacterial Type Strains, Phase II (KMG-II): from individual species to whole genera.</title>
        <authorList>
            <person name="Goeker M."/>
        </authorList>
    </citation>
    <scope>NUCLEOTIDE SEQUENCE [LARGE SCALE GENOMIC DNA]</scope>
    <source>
        <strain evidence="2 4">DSM 22727</strain>
    </source>
</reference>
<dbReference type="AlphaFoldDB" id="A0A084JXY7"/>
<dbReference type="Proteomes" id="UP000239997">
    <property type="component" value="Unassembled WGS sequence"/>
</dbReference>
<organism evidence="1 3">
    <name type="scientific">Nonlabens ulvanivorans</name>
    <name type="common">Persicivirga ulvanivorans</name>
    <dbReference type="NCBI Taxonomy" id="906888"/>
    <lineage>
        <taxon>Bacteria</taxon>
        <taxon>Pseudomonadati</taxon>
        <taxon>Bacteroidota</taxon>
        <taxon>Flavobacteriia</taxon>
        <taxon>Flavobacteriales</taxon>
        <taxon>Flavobacteriaceae</taxon>
        <taxon>Nonlabens</taxon>
    </lineage>
</organism>
<evidence type="ECO:0000313" key="4">
    <source>
        <dbReference type="Proteomes" id="UP000239997"/>
    </source>
</evidence>